<geneLocation type="plasmid" evidence="4">
    <name>pDeide3</name>
</geneLocation>
<gene>
    <name evidence="3" type="ordered locus">Deide_3p01851</name>
</gene>
<dbReference type="RefSeq" id="WP_012695005.1">
    <property type="nucleotide sequence ID" value="NC_012528.1"/>
</dbReference>
<accession>C1D3Q3</accession>
<dbReference type="HOGENOM" id="CLU_075748_1_0_0"/>
<feature type="signal peptide" evidence="1">
    <location>
        <begin position="1"/>
        <end position="16"/>
    </location>
</feature>
<dbReference type="Proteomes" id="UP000002208">
    <property type="component" value="Plasmid 3"/>
</dbReference>
<dbReference type="KEGG" id="ddr:Deide_3p01851"/>
<evidence type="ECO:0000313" key="3">
    <source>
        <dbReference type="EMBL" id="ACO48132.1"/>
    </source>
</evidence>
<feature type="domain" description="DUF4394" evidence="2">
    <location>
        <begin position="74"/>
        <end position="309"/>
    </location>
</feature>
<dbReference type="PROSITE" id="PS51257">
    <property type="entry name" value="PROKAR_LIPOPROTEIN"/>
    <property type="match status" value="1"/>
</dbReference>
<keyword evidence="1" id="KW-0732">Signal</keyword>
<name>C1D3Q3_DEIDV</name>
<feature type="chain" id="PRO_5002905666" description="DUF4394 domain-containing protein" evidence="1">
    <location>
        <begin position="17"/>
        <end position="319"/>
    </location>
</feature>
<keyword evidence="3" id="KW-0614">Plasmid</keyword>
<dbReference type="AlphaFoldDB" id="C1D3Q3"/>
<dbReference type="SUPFAM" id="SSF63825">
    <property type="entry name" value="YWTD domain"/>
    <property type="match status" value="1"/>
</dbReference>
<protein>
    <recommendedName>
        <fullName evidence="2">DUF4394 domain-containing protein</fullName>
    </recommendedName>
</protein>
<evidence type="ECO:0000256" key="1">
    <source>
        <dbReference type="SAM" id="SignalP"/>
    </source>
</evidence>
<dbReference type="OrthoDB" id="531718at2"/>
<dbReference type="InterPro" id="IPR025507">
    <property type="entry name" value="DUF4394"/>
</dbReference>
<reference evidence="3 4" key="1">
    <citation type="journal article" date="2009" name="PLoS Genet.">
        <title>Alliance of proteomics and genomics to unravel the specificities of Sahara bacterium Deinococcus deserti.</title>
        <authorList>
            <person name="de Groot A."/>
            <person name="Dulermo R."/>
            <person name="Ortet P."/>
            <person name="Blanchard L."/>
            <person name="Guerin P."/>
            <person name="Fernandez B."/>
            <person name="Vacherie B."/>
            <person name="Dossat C."/>
            <person name="Jolivet E."/>
            <person name="Siguier P."/>
            <person name="Chandler M."/>
            <person name="Barakat M."/>
            <person name="Dedieu A."/>
            <person name="Barbe V."/>
            <person name="Heulin T."/>
            <person name="Sommer S."/>
            <person name="Achouak W."/>
            <person name="Armengaud J."/>
        </authorList>
    </citation>
    <scope>NUCLEOTIDE SEQUENCE [LARGE SCALE GENOMIC DNA]</scope>
    <source>
        <strain evidence="4">DSM 17065 / CIP 109153 / LMG 22923 / VCD115</strain>
        <plasmid evidence="4">pDeide3</plasmid>
    </source>
</reference>
<keyword evidence="4" id="KW-1185">Reference proteome</keyword>
<proteinExistence type="predicted"/>
<dbReference type="Pfam" id="PF14339">
    <property type="entry name" value="DUF4394"/>
    <property type="match status" value="1"/>
</dbReference>
<evidence type="ECO:0000313" key="4">
    <source>
        <dbReference type="Proteomes" id="UP000002208"/>
    </source>
</evidence>
<evidence type="ECO:0000259" key="2">
    <source>
        <dbReference type="Pfam" id="PF14339"/>
    </source>
</evidence>
<sequence>MQQLRFLSIPMVIALAACGTASVPDGGMADRKTAPAPLMAASFGGGDWGSGSWNDGGSWSGGSNMMYATTASNRLLRFSASTPGDVQAQPITGLAPGERVLGIDFRPANGRLYALGSTSRIYTIDLASGAATPVGAPFTPVLEGTSFGFDFNPVVDRIRVVSNTGQDLRVHPDTGAVAGVDGRLAYAAGDRNQGRKPDVVAAAYTNPVAGATQTNLYLLDASLELLAEQGNPSATPPVSPNTGQLFSKSSLRVDVSTLAGFDIDSSRNAYAVFTPQGSRSSELYSVSIYRGSASRVGTIGSGETVTGLAIPIGSSSNDR</sequence>
<organism evidence="3 4">
    <name type="scientific">Deinococcus deserti (strain DSM 17065 / CIP 109153 / LMG 22923 / VCD115)</name>
    <dbReference type="NCBI Taxonomy" id="546414"/>
    <lineage>
        <taxon>Bacteria</taxon>
        <taxon>Thermotogati</taxon>
        <taxon>Deinococcota</taxon>
        <taxon>Deinococci</taxon>
        <taxon>Deinococcales</taxon>
        <taxon>Deinococcaceae</taxon>
        <taxon>Deinococcus</taxon>
    </lineage>
</organism>
<dbReference type="EMBL" id="CP001117">
    <property type="protein sequence ID" value="ACO48132.1"/>
    <property type="molecule type" value="Genomic_DNA"/>
</dbReference>